<protein>
    <recommendedName>
        <fullName evidence="10">UDP-N-acetylglucosamine--N-acetylmuramyl-(pentapeptide) pyrophosphoryl-undecaprenol N-acetylglucosamine transferase</fullName>
        <ecNumber evidence="10">2.4.1.227</ecNumber>
    </recommendedName>
    <alternativeName>
        <fullName evidence="10">Undecaprenyl-PP-MurNAc-pentapeptide-UDPGlcNAc GlcNAc transferase</fullName>
    </alternativeName>
</protein>
<dbReference type="InterPro" id="IPR007235">
    <property type="entry name" value="Glyco_trans_28_C"/>
</dbReference>
<feature type="binding site" evidence="10">
    <location>
        <position position="127"/>
    </location>
    <ligand>
        <name>UDP-N-acetyl-alpha-D-glucosamine</name>
        <dbReference type="ChEBI" id="CHEBI:57705"/>
    </ligand>
</feature>
<dbReference type="GeneID" id="97257319"/>
<dbReference type="STRING" id="867902.Ornrh_0584"/>
<dbReference type="GO" id="GO:0005975">
    <property type="term" value="P:carbohydrate metabolic process"/>
    <property type="evidence" value="ECO:0007669"/>
    <property type="project" value="InterPro"/>
</dbReference>
<keyword evidence="5 10" id="KW-0133">Cell shape</keyword>
<keyword evidence="8 10" id="KW-0131">Cell cycle</keyword>
<keyword evidence="1 10" id="KW-1003">Cell membrane</keyword>
<dbReference type="NCBIfam" id="TIGR01133">
    <property type="entry name" value="murG"/>
    <property type="match status" value="1"/>
</dbReference>
<dbReference type="EMBL" id="CP003283">
    <property type="protein sequence ID" value="AFL96785.1"/>
    <property type="molecule type" value="Genomic_DNA"/>
</dbReference>
<evidence type="ECO:0000256" key="9">
    <source>
        <dbReference type="ARBA" id="ARBA00023316"/>
    </source>
</evidence>
<keyword evidence="10" id="KW-0997">Cell inner membrane</keyword>
<keyword evidence="9 10" id="KW-0961">Cell wall biogenesis/degradation</keyword>
<evidence type="ECO:0000313" key="14">
    <source>
        <dbReference type="Proteomes" id="UP000006051"/>
    </source>
</evidence>
<dbReference type="GO" id="GO:0005886">
    <property type="term" value="C:plasma membrane"/>
    <property type="evidence" value="ECO:0007669"/>
    <property type="project" value="UniProtKB-SubCell"/>
</dbReference>
<comment type="similarity">
    <text evidence="10">Belongs to the glycosyltransferase 28 family. MurG subfamily.</text>
</comment>
<feature type="binding site" evidence="10">
    <location>
        <position position="298"/>
    </location>
    <ligand>
        <name>UDP-N-acetyl-alpha-D-glucosamine</name>
        <dbReference type="ChEBI" id="CHEBI:57705"/>
    </ligand>
</feature>
<dbReference type="GO" id="GO:0051301">
    <property type="term" value="P:cell division"/>
    <property type="evidence" value="ECO:0007669"/>
    <property type="project" value="UniProtKB-KW"/>
</dbReference>
<comment type="function">
    <text evidence="10">Cell wall formation. Catalyzes the transfer of a GlcNAc subunit on undecaprenyl-pyrophosphoryl-MurNAc-pentapeptide (lipid intermediate I) to form undecaprenyl-pyrophosphoryl-MurNAc-(pentapeptide)GlcNAc (lipid intermediate II).</text>
</comment>
<feature type="binding site" evidence="10">
    <location>
        <position position="168"/>
    </location>
    <ligand>
        <name>UDP-N-acetyl-alpha-D-glucosamine</name>
        <dbReference type="ChEBI" id="CHEBI:57705"/>
    </ligand>
</feature>
<feature type="binding site" evidence="10">
    <location>
        <begin position="13"/>
        <end position="15"/>
    </location>
    <ligand>
        <name>UDP-N-acetyl-alpha-D-glucosamine</name>
        <dbReference type="ChEBI" id="CHEBI:57705"/>
    </ligand>
</feature>
<dbReference type="HOGENOM" id="CLU_037404_0_1_10"/>
<keyword evidence="14" id="KW-1185">Reference proteome</keyword>
<dbReference type="Pfam" id="PF03033">
    <property type="entry name" value="Glyco_transf_28"/>
    <property type="match status" value="1"/>
</dbReference>
<evidence type="ECO:0000256" key="7">
    <source>
        <dbReference type="ARBA" id="ARBA00023136"/>
    </source>
</evidence>
<dbReference type="PATRIC" id="fig|867902.3.peg.569"/>
<dbReference type="UniPathway" id="UPA00219"/>
<gene>
    <name evidence="10" type="primary">murG</name>
    <name evidence="13" type="ordered locus">Ornrh_0584</name>
</gene>
<feature type="domain" description="Glycosyltransferase family 28 N-terminal" evidence="11">
    <location>
        <begin position="6"/>
        <end position="141"/>
    </location>
</feature>
<comment type="pathway">
    <text evidence="10">Cell wall biogenesis; peptidoglycan biosynthesis.</text>
</comment>
<dbReference type="Pfam" id="PF04101">
    <property type="entry name" value="Glyco_tran_28_C"/>
    <property type="match status" value="1"/>
</dbReference>
<evidence type="ECO:0000313" key="13">
    <source>
        <dbReference type="EMBL" id="AFL96785.1"/>
    </source>
</evidence>
<evidence type="ECO:0000256" key="8">
    <source>
        <dbReference type="ARBA" id="ARBA00023306"/>
    </source>
</evidence>
<organism evidence="13 14">
    <name type="scientific">Ornithobacterium rhinotracheale (strain ATCC 51463 / DSM 15997 / CCUG 23171 / CIP 104009 / LMG 9086)</name>
    <dbReference type="NCBI Taxonomy" id="867902"/>
    <lineage>
        <taxon>Bacteria</taxon>
        <taxon>Pseudomonadati</taxon>
        <taxon>Bacteroidota</taxon>
        <taxon>Flavobacteriia</taxon>
        <taxon>Flavobacteriales</taxon>
        <taxon>Weeksellaceae</taxon>
        <taxon>Ornithobacterium</taxon>
    </lineage>
</organism>
<keyword evidence="6 10" id="KW-0573">Peptidoglycan synthesis</keyword>
<dbReference type="PANTHER" id="PTHR21015">
    <property type="entry name" value="UDP-N-ACETYLGLUCOSAMINE--N-ACETYLMURAMYL-(PENTAPEPTIDE) PYROPHOSPHORYL-UNDECAPRENOL N-ACETYLGLUCOSAMINE TRANSFERASE 1"/>
    <property type="match status" value="1"/>
</dbReference>
<evidence type="ECO:0000259" key="11">
    <source>
        <dbReference type="Pfam" id="PF03033"/>
    </source>
</evidence>
<dbReference type="RefSeq" id="WP_014790406.1">
    <property type="nucleotide sequence ID" value="NC_018016.1"/>
</dbReference>
<dbReference type="eggNOG" id="COG0707">
    <property type="taxonomic scope" value="Bacteria"/>
</dbReference>
<dbReference type="Proteomes" id="UP000006051">
    <property type="component" value="Chromosome"/>
</dbReference>
<proteinExistence type="inferred from homology"/>
<dbReference type="SUPFAM" id="SSF53756">
    <property type="entry name" value="UDP-Glycosyltransferase/glycogen phosphorylase"/>
    <property type="match status" value="1"/>
</dbReference>
<dbReference type="EC" id="2.4.1.227" evidence="10"/>
<accession>I3ZYK1</accession>
<sequence>MKRYKFILSGGGTGGHIYPAIAIADEIKRRLPEAEILFVGAKGKMEMEKVPKAGYPIEGLWISGFQRSNLLANLSFPFKLMSSWFNARKIIKNFKPDATIGTGGFASGPIMWVAEQNKIPVLVQEQNSYPGITNKILKDKAFAFCTAYTGMENYFPKERVHFTGNPIRGNLFENLPEKTEAKKAFGLNPEKPVILSVGGSLGAQTLNNAWKESLNTLSENRIQLIWQTGKPSFDELKKLAPNNENGIHITDFIYNMQQAYAAADIIVSRAGAMAISELCLIGKPTILVPYPFAAEDHQTKNAQNLVDHQAAIMIEDKTATESLVKTTIDLAKDTEKQQTLGENIAKLAKPKATQEIVDILFNHLKID</sequence>
<dbReference type="GeneID" id="71570532"/>
<reference evidence="13 14" key="1">
    <citation type="submission" date="2012-06" db="EMBL/GenBank/DDBJ databases">
        <title>The complete genome of Ornithobacterium rhinotracheale DSM 15997.</title>
        <authorList>
            <consortium name="US DOE Joint Genome Institute (JGI-PGF)"/>
            <person name="Lucas S."/>
            <person name="Copeland A."/>
            <person name="Lapidus A."/>
            <person name="Goodwin L."/>
            <person name="Pitluck S."/>
            <person name="Peters L."/>
            <person name="Mikhailova N."/>
            <person name="Teshima H."/>
            <person name="Kyrpides N."/>
            <person name="Mavromatis K."/>
            <person name="Pagani I."/>
            <person name="Ivanova N."/>
            <person name="Ovchinnikova G."/>
            <person name="Zeytun A."/>
            <person name="Detter J.C."/>
            <person name="Han C."/>
            <person name="Land M."/>
            <person name="Hauser L."/>
            <person name="Markowitz V."/>
            <person name="Cheng J.-F."/>
            <person name="Hugenholtz P."/>
            <person name="Woyke T."/>
            <person name="Wu D."/>
            <person name="Lang E."/>
            <person name="Kopitz M."/>
            <person name="Brambilla E."/>
            <person name="Klenk H.-P."/>
            <person name="Eisen J.A."/>
        </authorList>
    </citation>
    <scope>NUCLEOTIDE SEQUENCE [LARGE SCALE GENOMIC DNA]</scope>
    <source>
        <strain evidence="14">ATCC 51463 / DSM 15997 / CCUG 23171 / LMG 9086</strain>
    </source>
</reference>
<dbReference type="GO" id="GO:0009252">
    <property type="term" value="P:peptidoglycan biosynthetic process"/>
    <property type="evidence" value="ECO:0007669"/>
    <property type="project" value="UniProtKB-UniRule"/>
</dbReference>
<comment type="subcellular location">
    <subcellularLocation>
        <location evidence="10">Cell inner membrane</location>
        <topology evidence="10">Peripheral membrane protein</topology>
        <orientation evidence="10">Cytoplasmic side</orientation>
    </subcellularLocation>
</comment>
<evidence type="ECO:0000256" key="3">
    <source>
        <dbReference type="ARBA" id="ARBA00022676"/>
    </source>
</evidence>
<name>I3ZYK1_ORNRL</name>
<keyword evidence="3 10" id="KW-0328">Glycosyltransferase</keyword>
<evidence type="ECO:0000256" key="6">
    <source>
        <dbReference type="ARBA" id="ARBA00022984"/>
    </source>
</evidence>
<dbReference type="GO" id="GO:0008360">
    <property type="term" value="P:regulation of cell shape"/>
    <property type="evidence" value="ECO:0007669"/>
    <property type="project" value="UniProtKB-KW"/>
</dbReference>
<keyword evidence="2 10" id="KW-0132">Cell division</keyword>
<comment type="caution">
    <text evidence="10">Lacks conserved residue(s) required for the propagation of feature annotation.</text>
</comment>
<comment type="catalytic activity">
    <reaction evidence="10">
        <text>di-trans,octa-cis-undecaprenyl diphospho-N-acetyl-alpha-D-muramoyl-L-alanyl-D-glutamyl-meso-2,6-diaminopimeloyl-D-alanyl-D-alanine + UDP-N-acetyl-alpha-D-glucosamine = di-trans,octa-cis-undecaprenyl diphospho-[N-acetyl-alpha-D-glucosaminyl-(1-&gt;4)]-N-acetyl-alpha-D-muramoyl-L-alanyl-D-glutamyl-meso-2,6-diaminopimeloyl-D-alanyl-D-alanine + UDP + H(+)</text>
        <dbReference type="Rhea" id="RHEA:31227"/>
        <dbReference type="ChEBI" id="CHEBI:15378"/>
        <dbReference type="ChEBI" id="CHEBI:57705"/>
        <dbReference type="ChEBI" id="CHEBI:58223"/>
        <dbReference type="ChEBI" id="CHEBI:61387"/>
        <dbReference type="ChEBI" id="CHEBI:61388"/>
        <dbReference type="EC" id="2.4.1.227"/>
    </reaction>
</comment>
<dbReference type="HAMAP" id="MF_00033">
    <property type="entry name" value="MurG"/>
    <property type="match status" value="1"/>
</dbReference>
<dbReference type="InterPro" id="IPR006009">
    <property type="entry name" value="GlcNAc_MurG"/>
</dbReference>
<dbReference type="GO" id="GO:0050511">
    <property type="term" value="F:undecaprenyldiphospho-muramoylpentapeptide beta-N-acetylglucosaminyltransferase activity"/>
    <property type="evidence" value="ECO:0007669"/>
    <property type="project" value="UniProtKB-UniRule"/>
</dbReference>
<dbReference type="AlphaFoldDB" id="I3ZYK1"/>
<evidence type="ECO:0000256" key="5">
    <source>
        <dbReference type="ARBA" id="ARBA00022960"/>
    </source>
</evidence>
<dbReference type="InterPro" id="IPR004276">
    <property type="entry name" value="GlycoTrans_28_N"/>
</dbReference>
<dbReference type="Gene3D" id="3.40.50.2000">
    <property type="entry name" value="Glycogen Phosphorylase B"/>
    <property type="match status" value="2"/>
</dbReference>
<feature type="binding site" evidence="10">
    <location>
        <position position="253"/>
    </location>
    <ligand>
        <name>UDP-N-acetyl-alpha-D-glucosamine</name>
        <dbReference type="ChEBI" id="CHEBI:57705"/>
    </ligand>
</feature>
<feature type="domain" description="Glycosyl transferase family 28 C-terminal" evidence="12">
    <location>
        <begin position="194"/>
        <end position="355"/>
    </location>
</feature>
<evidence type="ECO:0000259" key="12">
    <source>
        <dbReference type="Pfam" id="PF04101"/>
    </source>
</evidence>
<dbReference type="GO" id="GO:0071555">
    <property type="term" value="P:cell wall organization"/>
    <property type="evidence" value="ECO:0007669"/>
    <property type="project" value="UniProtKB-KW"/>
</dbReference>
<dbReference type="KEGG" id="orh:Ornrh_0584"/>
<dbReference type="CDD" id="cd03785">
    <property type="entry name" value="GT28_MurG"/>
    <property type="match status" value="1"/>
</dbReference>
<feature type="binding site" evidence="10">
    <location>
        <position position="200"/>
    </location>
    <ligand>
        <name>UDP-N-acetyl-alpha-D-glucosamine</name>
        <dbReference type="ChEBI" id="CHEBI:57705"/>
    </ligand>
</feature>
<evidence type="ECO:0000256" key="10">
    <source>
        <dbReference type="HAMAP-Rule" id="MF_00033"/>
    </source>
</evidence>
<evidence type="ECO:0000256" key="4">
    <source>
        <dbReference type="ARBA" id="ARBA00022679"/>
    </source>
</evidence>
<keyword evidence="4 10" id="KW-0808">Transferase</keyword>
<evidence type="ECO:0000256" key="1">
    <source>
        <dbReference type="ARBA" id="ARBA00022475"/>
    </source>
</evidence>
<evidence type="ECO:0000256" key="2">
    <source>
        <dbReference type="ARBA" id="ARBA00022618"/>
    </source>
</evidence>
<keyword evidence="7 10" id="KW-0472">Membrane</keyword>
<dbReference type="PANTHER" id="PTHR21015:SF22">
    <property type="entry name" value="GLYCOSYLTRANSFERASE"/>
    <property type="match status" value="1"/>
</dbReference>
<dbReference type="GO" id="GO:0051991">
    <property type="term" value="F:UDP-N-acetyl-D-glucosamine:N-acetylmuramoyl-L-alanyl-D-glutamyl-meso-2,6-diaminopimelyl-D-alanyl-D-alanine-diphosphoundecaprenol 4-beta-N-acetylglucosaminlytransferase activity"/>
    <property type="evidence" value="ECO:0007669"/>
    <property type="project" value="RHEA"/>
</dbReference>